<evidence type="ECO:0000256" key="5">
    <source>
        <dbReference type="ARBA" id="ARBA00022692"/>
    </source>
</evidence>
<dbReference type="Pfam" id="PF07690">
    <property type="entry name" value="MFS_1"/>
    <property type="match status" value="1"/>
</dbReference>
<dbReference type="GO" id="GO:0042910">
    <property type="term" value="F:xenobiotic transmembrane transporter activity"/>
    <property type="evidence" value="ECO:0007669"/>
    <property type="project" value="InterPro"/>
</dbReference>
<dbReference type="GO" id="GO:1990961">
    <property type="term" value="P:xenobiotic detoxification by transmembrane export across the plasma membrane"/>
    <property type="evidence" value="ECO:0007669"/>
    <property type="project" value="InterPro"/>
</dbReference>
<gene>
    <name evidence="10" type="ORF">M8330_11090</name>
</gene>
<protein>
    <submittedName>
        <fullName evidence="10">Multidrug effflux MFS transporter</fullName>
    </submittedName>
</protein>
<dbReference type="InterPro" id="IPR004812">
    <property type="entry name" value="Efflux_drug-R_Bcr/CmlA"/>
</dbReference>
<dbReference type="SUPFAM" id="SSF103473">
    <property type="entry name" value="MFS general substrate transporter"/>
    <property type="match status" value="1"/>
</dbReference>
<dbReference type="Proteomes" id="UP001139485">
    <property type="component" value="Unassembled WGS sequence"/>
</dbReference>
<evidence type="ECO:0000256" key="6">
    <source>
        <dbReference type="ARBA" id="ARBA00022989"/>
    </source>
</evidence>
<dbReference type="RefSeq" id="WP_250827369.1">
    <property type="nucleotide sequence ID" value="NZ_JAMOIL010000012.1"/>
</dbReference>
<keyword evidence="3" id="KW-0813">Transport</keyword>
<evidence type="ECO:0000256" key="7">
    <source>
        <dbReference type="ARBA" id="ARBA00023136"/>
    </source>
</evidence>
<dbReference type="InterPro" id="IPR036259">
    <property type="entry name" value="MFS_trans_sf"/>
</dbReference>
<keyword evidence="11" id="KW-1185">Reference proteome</keyword>
<evidence type="ECO:0000256" key="1">
    <source>
        <dbReference type="ARBA" id="ARBA00004651"/>
    </source>
</evidence>
<feature type="transmembrane region" description="Helical" evidence="8">
    <location>
        <begin position="385"/>
        <end position="406"/>
    </location>
</feature>
<evidence type="ECO:0000256" key="2">
    <source>
        <dbReference type="ARBA" id="ARBA00006236"/>
    </source>
</evidence>
<reference evidence="10" key="1">
    <citation type="submission" date="2022-05" db="EMBL/GenBank/DDBJ databases">
        <authorList>
            <person name="Tuo L."/>
        </authorList>
    </citation>
    <scope>NUCLEOTIDE SEQUENCE</scope>
    <source>
        <strain evidence="10">BSK12Z-4</strain>
    </source>
</reference>
<comment type="subcellular location">
    <subcellularLocation>
        <location evidence="1">Cell membrane</location>
        <topology evidence="1">Multi-pass membrane protein</topology>
    </subcellularLocation>
</comment>
<feature type="transmembrane region" description="Helical" evidence="8">
    <location>
        <begin position="298"/>
        <end position="317"/>
    </location>
</feature>
<feature type="transmembrane region" description="Helical" evidence="8">
    <location>
        <begin position="266"/>
        <end position="286"/>
    </location>
</feature>
<dbReference type="Gene3D" id="1.20.1720.10">
    <property type="entry name" value="Multidrug resistance protein D"/>
    <property type="match status" value="1"/>
</dbReference>
<feature type="transmembrane region" description="Helical" evidence="8">
    <location>
        <begin position="58"/>
        <end position="78"/>
    </location>
</feature>
<dbReference type="NCBIfam" id="TIGR00710">
    <property type="entry name" value="efflux_Bcr_CflA"/>
    <property type="match status" value="1"/>
</dbReference>
<dbReference type="GO" id="GO:0005886">
    <property type="term" value="C:plasma membrane"/>
    <property type="evidence" value="ECO:0007669"/>
    <property type="project" value="UniProtKB-SubCell"/>
</dbReference>
<organism evidence="10 11">
    <name type="scientific">Nocardioides bruguierae</name>
    <dbReference type="NCBI Taxonomy" id="2945102"/>
    <lineage>
        <taxon>Bacteria</taxon>
        <taxon>Bacillati</taxon>
        <taxon>Actinomycetota</taxon>
        <taxon>Actinomycetes</taxon>
        <taxon>Propionibacteriales</taxon>
        <taxon>Nocardioidaceae</taxon>
        <taxon>Nocardioides</taxon>
    </lineage>
</organism>
<dbReference type="PANTHER" id="PTHR43124:SF3">
    <property type="entry name" value="CHLORAMPHENICOL EFFLUX PUMP RV0191"/>
    <property type="match status" value="1"/>
</dbReference>
<feature type="transmembrane region" description="Helical" evidence="8">
    <location>
        <begin position="323"/>
        <end position="347"/>
    </location>
</feature>
<dbReference type="CDD" id="cd17320">
    <property type="entry name" value="MFS_MdfA_MDR_like"/>
    <property type="match status" value="1"/>
</dbReference>
<evidence type="ECO:0000313" key="11">
    <source>
        <dbReference type="Proteomes" id="UP001139485"/>
    </source>
</evidence>
<evidence type="ECO:0000256" key="4">
    <source>
        <dbReference type="ARBA" id="ARBA00022475"/>
    </source>
</evidence>
<dbReference type="InterPro" id="IPR050189">
    <property type="entry name" value="MFS_Efflux_Transporters"/>
</dbReference>
<dbReference type="AlphaFoldDB" id="A0A9X2DA67"/>
<dbReference type="PANTHER" id="PTHR43124">
    <property type="entry name" value="PURINE EFFLUX PUMP PBUE"/>
    <property type="match status" value="1"/>
</dbReference>
<dbReference type="EMBL" id="JAMOIL010000012">
    <property type="protein sequence ID" value="MCM0620834.1"/>
    <property type="molecule type" value="Genomic_DNA"/>
</dbReference>
<dbReference type="PROSITE" id="PS50850">
    <property type="entry name" value="MFS"/>
    <property type="match status" value="1"/>
</dbReference>
<keyword evidence="5 8" id="KW-0812">Transmembrane</keyword>
<proteinExistence type="inferred from homology"/>
<feature type="transmembrane region" description="Helical" evidence="8">
    <location>
        <begin position="148"/>
        <end position="170"/>
    </location>
</feature>
<comment type="similarity">
    <text evidence="2">Belongs to the major facilitator superfamily. Bcr/CmlA family.</text>
</comment>
<evidence type="ECO:0000256" key="8">
    <source>
        <dbReference type="SAM" id="Phobius"/>
    </source>
</evidence>
<accession>A0A9X2DA67</accession>
<evidence type="ECO:0000259" key="9">
    <source>
        <dbReference type="PROSITE" id="PS50850"/>
    </source>
</evidence>
<evidence type="ECO:0000256" key="3">
    <source>
        <dbReference type="ARBA" id="ARBA00022448"/>
    </source>
</evidence>
<feature type="transmembrane region" description="Helical" evidence="8">
    <location>
        <begin position="227"/>
        <end position="246"/>
    </location>
</feature>
<comment type="caution">
    <text evidence="10">The sequence shown here is derived from an EMBL/GenBank/DDBJ whole genome shotgun (WGS) entry which is preliminary data.</text>
</comment>
<keyword evidence="4" id="KW-1003">Cell membrane</keyword>
<keyword evidence="7 8" id="KW-0472">Membrane</keyword>
<dbReference type="InterPro" id="IPR011701">
    <property type="entry name" value="MFS"/>
</dbReference>
<feature type="transmembrane region" description="Helical" evidence="8">
    <location>
        <begin position="21"/>
        <end position="38"/>
    </location>
</feature>
<evidence type="ECO:0000313" key="10">
    <source>
        <dbReference type="EMBL" id="MCM0620834.1"/>
    </source>
</evidence>
<name>A0A9X2DA67_9ACTN</name>
<feature type="transmembrane region" description="Helical" evidence="8">
    <location>
        <begin position="359"/>
        <end position="379"/>
    </location>
</feature>
<feature type="domain" description="Major facilitator superfamily (MFS) profile" evidence="9">
    <location>
        <begin position="24"/>
        <end position="411"/>
    </location>
</feature>
<feature type="transmembrane region" description="Helical" evidence="8">
    <location>
        <begin position="90"/>
        <end position="107"/>
    </location>
</feature>
<feature type="transmembrane region" description="Helical" evidence="8">
    <location>
        <begin position="113"/>
        <end position="136"/>
    </location>
</feature>
<dbReference type="InterPro" id="IPR020846">
    <property type="entry name" value="MFS_dom"/>
</dbReference>
<sequence>MTRPAPAPTTTPGLEDDGVRLRRLVPLLVALVMITPVATDAYLPGLPRLSADLGTTDAGGQLSLTAFMVGASLGQLFAGALSDGSGRRRLLVGGTVVFAVAGVLAALSPSIEVLLAARLLQGLGGACGMVLARAVVLDVTEGPDTARVVTTMMAIVMLAPALAPVAGGFLLDVVGWRGLLGLIAAGGLVLAVLAWRRVPETLPVHRRQPGGLGSVWRNGRVVLGRLVYRRYLLTQVLAFTAMFTWVSNSALVLQEDLGLSPRQYSLVFGACALGMAGFAFGSVRLFTRTRVGHRALSAAGLVLSLLGVTTLLVLALLDAPLPLLLVALWVGVAPSSMSMSNAAVLAAEQIRDYAGTGSAWQGALPFLCGALVAPVLGALGAATLVPLAAVMLVFLLASGGMLGLAVRAERARAATA</sequence>
<feature type="transmembrane region" description="Helical" evidence="8">
    <location>
        <begin position="176"/>
        <end position="195"/>
    </location>
</feature>
<keyword evidence="6 8" id="KW-1133">Transmembrane helix</keyword>